<feature type="transmembrane region" description="Helical" evidence="5">
    <location>
        <begin position="443"/>
        <end position="463"/>
    </location>
</feature>
<keyword evidence="4 5" id="KW-0472">Membrane</keyword>
<proteinExistence type="predicted"/>
<dbReference type="PANTHER" id="PTHR23507:SF1">
    <property type="entry name" value="FI18259P1-RELATED"/>
    <property type="match status" value="1"/>
</dbReference>
<feature type="transmembrane region" description="Helical" evidence="5">
    <location>
        <begin position="353"/>
        <end position="371"/>
    </location>
</feature>
<feature type="transmembrane region" description="Helical" evidence="5">
    <location>
        <begin position="320"/>
        <end position="341"/>
    </location>
</feature>
<dbReference type="EMBL" id="CACVKT020010252">
    <property type="protein sequence ID" value="CAC5425589.1"/>
    <property type="molecule type" value="Genomic_DNA"/>
</dbReference>
<evidence type="ECO:0000313" key="7">
    <source>
        <dbReference type="Proteomes" id="UP000507470"/>
    </source>
</evidence>
<feature type="transmembrane region" description="Helical" evidence="5">
    <location>
        <begin position="131"/>
        <end position="151"/>
    </location>
</feature>
<protein>
    <submittedName>
        <fullName evidence="6">SLC46A1</fullName>
    </submittedName>
</protein>
<dbReference type="Gene3D" id="1.20.1250.20">
    <property type="entry name" value="MFS general substrate transporter like domains"/>
    <property type="match status" value="1"/>
</dbReference>
<sequence length="490" mass="54427">MDFRGKENEPLLKAEQIQQQQRSKWISTRVKVMIYAMINTIALLIAGSAQTQYIYAYVKHHDAANNSTTNSNNSVSKNVSESCGVNSTSDDKIQAISADWSWYITLAEYGIAIPFIIFIGPMVDRIGRKPVLLWNLSFMTLSFAVKTLTIYLKLNLYYFLVGFAIEGLSGTFSTFSIASCALLADTTSKGKDRTIVMVIYDALIGLGAFISFIGTGYLIEFTGFIYPFAISCGIFFFFTILVAITLDDSLVHHETTSRIQVSVFLGQIFSLYTKVENISRGVSYILIYLLIFFIYNMPSSGSITTIFTLSSPFCWSSEHIGWFSAGSSIVVFVGGTVILKILQICFKNITDELVVILSLLSSVASYILFGLSTNDWMIYESAAVGILKILPIPLIKAILSRAVHPDKQGALFSNIYLLDTVCTIFGSTLFNNIYHHTVKLHKGFVFFVMAGFPFIALVMMIFVTCKTNSAKDPIELDIDNPQIQNSDTPS</sequence>
<keyword evidence="2 5" id="KW-0812">Transmembrane</keyword>
<dbReference type="Pfam" id="PF07690">
    <property type="entry name" value="MFS_1"/>
    <property type="match status" value="1"/>
</dbReference>
<feature type="transmembrane region" description="Helical" evidence="5">
    <location>
        <begin position="377"/>
        <end position="399"/>
    </location>
</feature>
<reference evidence="6 7" key="1">
    <citation type="submission" date="2020-06" db="EMBL/GenBank/DDBJ databases">
        <authorList>
            <person name="Li R."/>
            <person name="Bekaert M."/>
        </authorList>
    </citation>
    <scope>NUCLEOTIDE SEQUENCE [LARGE SCALE GENOMIC DNA]</scope>
    <source>
        <strain evidence="7">wild</strain>
    </source>
</reference>
<accession>A0A6J8EY50</accession>
<gene>
    <name evidence="6" type="ORF">MCOR_57388</name>
</gene>
<dbReference type="AlphaFoldDB" id="A0A6J8EY50"/>
<name>A0A6J8EY50_MYTCO</name>
<feature type="transmembrane region" description="Helical" evidence="5">
    <location>
        <begin position="225"/>
        <end position="246"/>
    </location>
</feature>
<dbReference type="GO" id="GO:0022857">
    <property type="term" value="F:transmembrane transporter activity"/>
    <property type="evidence" value="ECO:0007669"/>
    <property type="project" value="InterPro"/>
</dbReference>
<comment type="subcellular location">
    <subcellularLocation>
        <location evidence="1">Membrane</location>
        <topology evidence="1">Multi-pass membrane protein</topology>
    </subcellularLocation>
</comment>
<evidence type="ECO:0000256" key="2">
    <source>
        <dbReference type="ARBA" id="ARBA00022692"/>
    </source>
</evidence>
<dbReference type="GO" id="GO:0016020">
    <property type="term" value="C:membrane"/>
    <property type="evidence" value="ECO:0007669"/>
    <property type="project" value="UniProtKB-SubCell"/>
</dbReference>
<feature type="transmembrane region" description="Helical" evidence="5">
    <location>
        <begin position="284"/>
        <end position="308"/>
    </location>
</feature>
<keyword evidence="7" id="KW-1185">Reference proteome</keyword>
<dbReference type="Proteomes" id="UP000507470">
    <property type="component" value="Unassembled WGS sequence"/>
</dbReference>
<dbReference type="InterPro" id="IPR036259">
    <property type="entry name" value="MFS_trans_sf"/>
</dbReference>
<evidence type="ECO:0000256" key="5">
    <source>
        <dbReference type="SAM" id="Phobius"/>
    </source>
</evidence>
<keyword evidence="3 5" id="KW-1133">Transmembrane helix</keyword>
<feature type="transmembrane region" description="Helical" evidence="5">
    <location>
        <begin position="157"/>
        <end position="183"/>
    </location>
</feature>
<evidence type="ECO:0000256" key="1">
    <source>
        <dbReference type="ARBA" id="ARBA00004141"/>
    </source>
</evidence>
<evidence type="ECO:0000256" key="3">
    <source>
        <dbReference type="ARBA" id="ARBA00022989"/>
    </source>
</evidence>
<dbReference type="OrthoDB" id="419734at2759"/>
<feature type="transmembrane region" description="Helical" evidence="5">
    <location>
        <begin position="32"/>
        <end position="55"/>
    </location>
</feature>
<evidence type="ECO:0000313" key="6">
    <source>
        <dbReference type="EMBL" id="CAC5425589.1"/>
    </source>
</evidence>
<dbReference type="InterPro" id="IPR011701">
    <property type="entry name" value="MFS"/>
</dbReference>
<organism evidence="6 7">
    <name type="scientific">Mytilus coruscus</name>
    <name type="common">Sea mussel</name>
    <dbReference type="NCBI Taxonomy" id="42192"/>
    <lineage>
        <taxon>Eukaryota</taxon>
        <taxon>Metazoa</taxon>
        <taxon>Spiralia</taxon>
        <taxon>Lophotrochozoa</taxon>
        <taxon>Mollusca</taxon>
        <taxon>Bivalvia</taxon>
        <taxon>Autobranchia</taxon>
        <taxon>Pteriomorphia</taxon>
        <taxon>Mytilida</taxon>
        <taxon>Mytiloidea</taxon>
        <taxon>Mytilidae</taxon>
        <taxon>Mytilinae</taxon>
        <taxon>Mytilus</taxon>
    </lineage>
</organism>
<feature type="transmembrane region" description="Helical" evidence="5">
    <location>
        <begin position="411"/>
        <end position="431"/>
    </location>
</feature>
<feature type="transmembrane region" description="Helical" evidence="5">
    <location>
        <begin position="195"/>
        <end position="219"/>
    </location>
</feature>
<dbReference type="SUPFAM" id="SSF103473">
    <property type="entry name" value="MFS general substrate transporter"/>
    <property type="match status" value="1"/>
</dbReference>
<feature type="transmembrane region" description="Helical" evidence="5">
    <location>
        <begin position="100"/>
        <end position="119"/>
    </location>
</feature>
<dbReference type="PANTHER" id="PTHR23507">
    <property type="entry name" value="ZGC:174356"/>
    <property type="match status" value="1"/>
</dbReference>
<evidence type="ECO:0000256" key="4">
    <source>
        <dbReference type="ARBA" id="ARBA00023136"/>
    </source>
</evidence>